<feature type="region of interest" description="Disordered" evidence="1">
    <location>
        <begin position="27"/>
        <end position="53"/>
    </location>
</feature>
<evidence type="ECO:0000313" key="3">
    <source>
        <dbReference type="Proteomes" id="UP001596047"/>
    </source>
</evidence>
<accession>A0ABW0VW78</accession>
<evidence type="ECO:0000256" key="1">
    <source>
        <dbReference type="SAM" id="MobiDB-lite"/>
    </source>
</evidence>
<dbReference type="Proteomes" id="UP001596047">
    <property type="component" value="Unassembled WGS sequence"/>
</dbReference>
<dbReference type="EMBL" id="JBHSOW010000045">
    <property type="protein sequence ID" value="MFC5650092.1"/>
    <property type="molecule type" value="Genomic_DNA"/>
</dbReference>
<feature type="compositionally biased region" description="Polar residues" evidence="1">
    <location>
        <begin position="44"/>
        <end position="53"/>
    </location>
</feature>
<evidence type="ECO:0000313" key="2">
    <source>
        <dbReference type="EMBL" id="MFC5650092.1"/>
    </source>
</evidence>
<comment type="caution">
    <text evidence="2">The sequence shown here is derived from an EMBL/GenBank/DDBJ whole genome shotgun (WGS) entry which is preliminary data.</text>
</comment>
<dbReference type="RefSeq" id="WP_379188646.1">
    <property type="nucleotide sequence ID" value="NZ_JBHSOW010000045.1"/>
</dbReference>
<organism evidence="2 3">
    <name type="scientific">Paenibacillus solisilvae</name>
    <dbReference type="NCBI Taxonomy" id="2486751"/>
    <lineage>
        <taxon>Bacteria</taxon>
        <taxon>Bacillati</taxon>
        <taxon>Bacillota</taxon>
        <taxon>Bacilli</taxon>
        <taxon>Bacillales</taxon>
        <taxon>Paenibacillaceae</taxon>
        <taxon>Paenibacillus</taxon>
    </lineage>
</organism>
<keyword evidence="3" id="KW-1185">Reference proteome</keyword>
<proteinExistence type="predicted"/>
<gene>
    <name evidence="2" type="ORF">ACFPYJ_13360</name>
</gene>
<protein>
    <submittedName>
        <fullName evidence="2">Uncharacterized protein</fullName>
    </submittedName>
</protein>
<reference evidence="3" key="1">
    <citation type="journal article" date="2019" name="Int. J. Syst. Evol. Microbiol.">
        <title>The Global Catalogue of Microorganisms (GCM) 10K type strain sequencing project: providing services to taxonomists for standard genome sequencing and annotation.</title>
        <authorList>
            <consortium name="The Broad Institute Genomics Platform"/>
            <consortium name="The Broad Institute Genome Sequencing Center for Infectious Disease"/>
            <person name="Wu L."/>
            <person name="Ma J."/>
        </authorList>
    </citation>
    <scope>NUCLEOTIDE SEQUENCE [LARGE SCALE GENOMIC DNA]</scope>
    <source>
        <strain evidence="3">CGMCC 1.3240</strain>
    </source>
</reference>
<name>A0ABW0VW78_9BACL</name>
<feature type="compositionally biased region" description="Polar residues" evidence="1">
    <location>
        <begin position="27"/>
        <end position="36"/>
    </location>
</feature>
<sequence>MIVLIIIAVAGSLLFYFLQPPISEHSNSFANEQQDTPGIHSETDLPSYSRIQL</sequence>